<dbReference type="Pfam" id="PF03547">
    <property type="entry name" value="Mem_trans"/>
    <property type="match status" value="1"/>
</dbReference>
<keyword evidence="11" id="KW-1185">Reference proteome</keyword>
<dbReference type="InterPro" id="IPR004776">
    <property type="entry name" value="Mem_transp_PIN-like"/>
</dbReference>
<evidence type="ECO:0000256" key="3">
    <source>
        <dbReference type="ARBA" id="ARBA00022692"/>
    </source>
</evidence>
<dbReference type="Proteomes" id="UP000275267">
    <property type="component" value="Unassembled WGS sequence"/>
</dbReference>
<dbReference type="GO" id="GO:0009734">
    <property type="term" value="P:auxin-activated signaling pathway"/>
    <property type="evidence" value="ECO:0007669"/>
    <property type="project" value="UniProtKB-KW"/>
</dbReference>
<keyword evidence="6" id="KW-0927">Auxin signaling pathway</keyword>
<keyword evidence="5 9" id="KW-0472">Membrane</keyword>
<feature type="transmembrane region" description="Helical" evidence="9">
    <location>
        <begin position="49"/>
        <end position="69"/>
    </location>
</feature>
<comment type="similarity">
    <text evidence="8">Belongs to the auxin efflux carrier (TC 2.A.69.2) family.</text>
</comment>
<comment type="function">
    <text evidence="7">Involved in cellular auxin homeostasis by regulating auxin metabolism. Regulates intracellular auxin accumulation at the endoplasmic reticulum and thus auxin availability for nuclear auxin signaling.</text>
</comment>
<dbReference type="STRING" id="4540.A0A3L6T3W7"/>
<feature type="transmembrane region" description="Helical" evidence="9">
    <location>
        <begin position="150"/>
        <end position="166"/>
    </location>
</feature>
<keyword evidence="4 9" id="KW-1133">Transmembrane helix</keyword>
<dbReference type="AlphaFoldDB" id="A0A3L6T3W7"/>
<dbReference type="InterPro" id="IPR045033">
    <property type="entry name" value="PILS1/3/4/5/7"/>
</dbReference>
<evidence type="ECO:0000256" key="2">
    <source>
        <dbReference type="ARBA" id="ARBA00022448"/>
    </source>
</evidence>
<evidence type="ECO:0000256" key="9">
    <source>
        <dbReference type="SAM" id="Phobius"/>
    </source>
</evidence>
<dbReference type="EMBL" id="PQIB02000002">
    <property type="protein sequence ID" value="RLN32921.1"/>
    <property type="molecule type" value="Genomic_DNA"/>
</dbReference>
<evidence type="ECO:0000256" key="4">
    <source>
        <dbReference type="ARBA" id="ARBA00022989"/>
    </source>
</evidence>
<feature type="transmembrane region" description="Helical" evidence="9">
    <location>
        <begin position="109"/>
        <end position="130"/>
    </location>
</feature>
<evidence type="ECO:0000256" key="5">
    <source>
        <dbReference type="ARBA" id="ARBA00023136"/>
    </source>
</evidence>
<organism evidence="10 11">
    <name type="scientific">Panicum miliaceum</name>
    <name type="common">Proso millet</name>
    <name type="synonym">Broomcorn millet</name>
    <dbReference type="NCBI Taxonomy" id="4540"/>
    <lineage>
        <taxon>Eukaryota</taxon>
        <taxon>Viridiplantae</taxon>
        <taxon>Streptophyta</taxon>
        <taxon>Embryophyta</taxon>
        <taxon>Tracheophyta</taxon>
        <taxon>Spermatophyta</taxon>
        <taxon>Magnoliopsida</taxon>
        <taxon>Liliopsida</taxon>
        <taxon>Poales</taxon>
        <taxon>Poaceae</taxon>
        <taxon>PACMAD clade</taxon>
        <taxon>Panicoideae</taxon>
        <taxon>Panicodae</taxon>
        <taxon>Paniceae</taxon>
        <taxon>Panicinae</taxon>
        <taxon>Panicum</taxon>
        <taxon>Panicum sect. Panicum</taxon>
    </lineage>
</organism>
<comment type="caution">
    <text evidence="10">The sequence shown here is derived from an EMBL/GenBank/DDBJ whole genome shotgun (WGS) entry which is preliminary data.</text>
</comment>
<evidence type="ECO:0000256" key="6">
    <source>
        <dbReference type="ARBA" id="ARBA00023294"/>
    </source>
</evidence>
<sequence length="341" mass="35803">MAGGFLSLLVVSSTPVAELLLVAAAGACLATARCGGVLTPSACADINRVVYAVFTPALMLASLAGAVTLRDVAAWWFMPVNIGVAFLAGGALGWVAVLVLRPPQQLRGLVVASCSAANFGNLLLVVIPAVCEEDGNPFGLAKTVCTGRGLSYASFSMVLGGAYIWTHTHGVMKRSGESAAGGKSLWEKMKQGMCQMTKELTSPPTTGAVIGLVIGTVPWLRSIFVGSSAPLRAVQDSLKLLGNGTIPCLMLILGGNLTKDEQYVCLQDVVSLDMHDRAGVRKTEVPPAVVAAIICVRYVILPLVGVAIIRAARDMGFLPPDPLYQYTLMMHFEHRNHASAV</sequence>
<comment type="subcellular location">
    <subcellularLocation>
        <location evidence="1">Endoplasmic reticulum membrane</location>
        <topology evidence="1">Multi-pass membrane protein</topology>
    </subcellularLocation>
</comment>
<name>A0A3L6T3W7_PANMI</name>
<evidence type="ECO:0000256" key="1">
    <source>
        <dbReference type="ARBA" id="ARBA00004477"/>
    </source>
</evidence>
<reference evidence="11" key="1">
    <citation type="journal article" date="2019" name="Nat. Commun.">
        <title>The genome of broomcorn millet.</title>
        <authorList>
            <person name="Zou C."/>
            <person name="Miki D."/>
            <person name="Li D."/>
            <person name="Tang Q."/>
            <person name="Xiao L."/>
            <person name="Rajput S."/>
            <person name="Deng P."/>
            <person name="Jia W."/>
            <person name="Huang R."/>
            <person name="Zhang M."/>
            <person name="Sun Y."/>
            <person name="Hu J."/>
            <person name="Fu X."/>
            <person name="Schnable P.S."/>
            <person name="Li F."/>
            <person name="Zhang H."/>
            <person name="Feng B."/>
            <person name="Zhu X."/>
            <person name="Liu R."/>
            <person name="Schnable J.C."/>
            <person name="Zhu J.-K."/>
            <person name="Zhang H."/>
        </authorList>
    </citation>
    <scope>NUCLEOTIDE SEQUENCE [LARGE SCALE GENOMIC DNA]</scope>
</reference>
<proteinExistence type="inferred from homology"/>
<keyword evidence="2" id="KW-0813">Transport</keyword>
<gene>
    <name evidence="10" type="ORF">C2845_PM03G25210</name>
</gene>
<dbReference type="OrthoDB" id="191139at2759"/>
<dbReference type="PANTHER" id="PTHR31651:SF22">
    <property type="entry name" value="AUXIN EFFLUX CARRIER FAMILY PROTEIN"/>
    <property type="match status" value="1"/>
</dbReference>
<evidence type="ECO:0000313" key="10">
    <source>
        <dbReference type="EMBL" id="RLN32921.1"/>
    </source>
</evidence>
<feature type="transmembrane region" description="Helical" evidence="9">
    <location>
        <begin position="75"/>
        <end position="97"/>
    </location>
</feature>
<evidence type="ECO:0000256" key="8">
    <source>
        <dbReference type="ARBA" id="ARBA00025752"/>
    </source>
</evidence>
<feature type="transmembrane region" description="Helical" evidence="9">
    <location>
        <begin position="6"/>
        <end position="29"/>
    </location>
</feature>
<evidence type="ECO:0000313" key="11">
    <source>
        <dbReference type="Proteomes" id="UP000275267"/>
    </source>
</evidence>
<protein>
    <submittedName>
        <fullName evidence="10">Uncharacterized protein</fullName>
    </submittedName>
</protein>
<dbReference type="GO" id="GO:0080162">
    <property type="term" value="P:endoplasmic reticulum to cytosol auxin transport"/>
    <property type="evidence" value="ECO:0007669"/>
    <property type="project" value="InterPro"/>
</dbReference>
<accession>A0A3L6T3W7</accession>
<feature type="transmembrane region" description="Helical" evidence="9">
    <location>
        <begin position="288"/>
        <end position="312"/>
    </location>
</feature>
<keyword evidence="3 9" id="KW-0812">Transmembrane</keyword>
<dbReference type="PANTHER" id="PTHR31651">
    <property type="match status" value="1"/>
</dbReference>
<dbReference type="GO" id="GO:0005789">
    <property type="term" value="C:endoplasmic reticulum membrane"/>
    <property type="evidence" value="ECO:0007669"/>
    <property type="project" value="UniProtKB-SubCell"/>
</dbReference>
<evidence type="ECO:0000256" key="7">
    <source>
        <dbReference type="ARBA" id="ARBA00025100"/>
    </source>
</evidence>